<dbReference type="PANTHER" id="PTHR47926">
    <property type="entry name" value="PENTATRICOPEPTIDE REPEAT-CONTAINING PROTEIN"/>
    <property type="match status" value="1"/>
</dbReference>
<dbReference type="AlphaFoldDB" id="A0A9E7FEA0"/>
<evidence type="ECO:0000256" key="2">
    <source>
        <dbReference type="PROSITE-ProRule" id="PRU00708"/>
    </source>
</evidence>
<accession>A0A9E7FEA0</accession>
<feature type="repeat" description="PPR" evidence="2">
    <location>
        <begin position="331"/>
        <end position="361"/>
    </location>
</feature>
<sequence length="563" mass="63019">MSTPLPPRQPFVPSRPQRQRGSPRATRVRGRTLPALLTTGRAPQGNNPPPDPTTVNFHRLLSSGTLEPEHISFPSLLKTCCDLRAAEEGRQLHGQAVKRGLFLSGVFVQRSLLRMYARFLACDDALKVFERCSQPDIVSCNDLIVGLCRIGHLDAARKVFDGMAERNVVSWSVMVDGYARNGSLEIAQELFDAMPERNHFCWNSLISGYLKCGHVEVARKMFDRMRTRWGVVTWTAMISGYVQNSRYKEALDLFLEMQVAGVPPNKVTIVSVLPAVAELGALDQGRWIHAYLDKTGVEVDSVLASALVDMYSNCGCIGDAIYVFQKLEHKELSAWNSIISGLAAHGRGRDALHLFYRMQDDFQMIPNDVTFTAILSACSHAGLVEEGRRLFRLLTEQYRLKPNIRHYGCMVDLLARAGCLKEAAEFVETMPVEPNSVIWKSLVSACRIHKNVGLADHIWRKITESGLQDGGAYVLMCNILKDVGRPDDAGKVRQQMNDLQVKKVAGCSWLELDGVIHEFLTGTESFHAQGMQIRSLLYEMQELIKLAEYNIDNLNQLNNSVLE</sequence>
<keyword evidence="1" id="KW-0677">Repeat</keyword>
<feature type="region of interest" description="Disordered" evidence="3">
    <location>
        <begin position="1"/>
        <end position="52"/>
    </location>
</feature>
<protein>
    <submittedName>
        <fullName evidence="4">Pentatricopeptide repeat-containing protein</fullName>
    </submittedName>
</protein>
<evidence type="ECO:0000313" key="4">
    <source>
        <dbReference type="EMBL" id="URD92691.1"/>
    </source>
</evidence>
<dbReference type="Proteomes" id="UP001055439">
    <property type="component" value="Chromosome 3"/>
</dbReference>
<evidence type="ECO:0000256" key="3">
    <source>
        <dbReference type="SAM" id="MobiDB-lite"/>
    </source>
</evidence>
<feature type="repeat" description="PPR" evidence="2">
    <location>
        <begin position="367"/>
        <end position="402"/>
    </location>
</feature>
<proteinExistence type="predicted"/>
<feature type="repeat" description="PPR" evidence="2">
    <location>
        <begin position="136"/>
        <end position="166"/>
    </location>
</feature>
<dbReference type="Gene3D" id="1.25.40.10">
    <property type="entry name" value="Tetratricopeptide repeat domain"/>
    <property type="match status" value="3"/>
</dbReference>
<gene>
    <name evidence="4" type="ORF">MUK42_01067</name>
</gene>
<dbReference type="Pfam" id="PF13041">
    <property type="entry name" value="PPR_2"/>
    <property type="match status" value="2"/>
</dbReference>
<feature type="repeat" description="PPR" evidence="2">
    <location>
        <begin position="230"/>
        <end position="264"/>
    </location>
</feature>
<feature type="repeat" description="PPR" evidence="2">
    <location>
        <begin position="167"/>
        <end position="201"/>
    </location>
</feature>
<dbReference type="PROSITE" id="PS51375">
    <property type="entry name" value="PPR"/>
    <property type="match status" value="5"/>
</dbReference>
<dbReference type="PANTHER" id="PTHR47926:SF436">
    <property type="entry name" value="PENTATRICOPEPTIDE REPEAT-CONTAINING PROTEIN ELI1, CHLOROPLASTIC-LIKE ISOFORM X2"/>
    <property type="match status" value="1"/>
</dbReference>
<dbReference type="EMBL" id="CP097505">
    <property type="protein sequence ID" value="URD92691.1"/>
    <property type="molecule type" value="Genomic_DNA"/>
</dbReference>
<keyword evidence="5" id="KW-1185">Reference proteome</keyword>
<dbReference type="GO" id="GO:0003723">
    <property type="term" value="F:RNA binding"/>
    <property type="evidence" value="ECO:0007669"/>
    <property type="project" value="InterPro"/>
</dbReference>
<dbReference type="Pfam" id="PF20431">
    <property type="entry name" value="E_motif"/>
    <property type="match status" value="1"/>
</dbReference>
<dbReference type="OrthoDB" id="330671at2759"/>
<reference evidence="4" key="1">
    <citation type="submission" date="2022-05" db="EMBL/GenBank/DDBJ databases">
        <title>The Musa troglodytarum L. genome provides insights into the mechanism of non-climacteric behaviour and enrichment of carotenoids.</title>
        <authorList>
            <person name="Wang J."/>
        </authorList>
    </citation>
    <scope>NUCLEOTIDE SEQUENCE</scope>
    <source>
        <tissue evidence="4">Leaf</tissue>
    </source>
</reference>
<feature type="compositionally biased region" description="Pro residues" evidence="3">
    <location>
        <begin position="1"/>
        <end position="10"/>
    </location>
</feature>
<dbReference type="Pfam" id="PF01535">
    <property type="entry name" value="PPR"/>
    <property type="match status" value="4"/>
</dbReference>
<dbReference type="FunFam" id="1.25.40.10:FF:000184">
    <property type="entry name" value="Pentatricopeptide repeat-containing protein, chloroplastic"/>
    <property type="match status" value="1"/>
</dbReference>
<dbReference type="InterPro" id="IPR046848">
    <property type="entry name" value="E_motif"/>
</dbReference>
<organism evidence="4 5">
    <name type="scientific">Musa troglodytarum</name>
    <name type="common">fe'i banana</name>
    <dbReference type="NCBI Taxonomy" id="320322"/>
    <lineage>
        <taxon>Eukaryota</taxon>
        <taxon>Viridiplantae</taxon>
        <taxon>Streptophyta</taxon>
        <taxon>Embryophyta</taxon>
        <taxon>Tracheophyta</taxon>
        <taxon>Spermatophyta</taxon>
        <taxon>Magnoliopsida</taxon>
        <taxon>Liliopsida</taxon>
        <taxon>Zingiberales</taxon>
        <taxon>Musaceae</taxon>
        <taxon>Musa</taxon>
    </lineage>
</organism>
<dbReference type="InterPro" id="IPR011990">
    <property type="entry name" value="TPR-like_helical_dom_sf"/>
</dbReference>
<name>A0A9E7FEA0_9LILI</name>
<dbReference type="GO" id="GO:0009451">
    <property type="term" value="P:RNA modification"/>
    <property type="evidence" value="ECO:0007669"/>
    <property type="project" value="InterPro"/>
</dbReference>
<feature type="compositionally biased region" description="Low complexity" evidence="3">
    <location>
        <begin position="14"/>
        <end position="24"/>
    </location>
</feature>
<evidence type="ECO:0000313" key="5">
    <source>
        <dbReference type="Proteomes" id="UP001055439"/>
    </source>
</evidence>
<dbReference type="InterPro" id="IPR046960">
    <property type="entry name" value="PPR_At4g14850-like_plant"/>
</dbReference>
<dbReference type="FunFam" id="1.25.40.10:FF:000348">
    <property type="entry name" value="Pentatricopeptide repeat-containing protein chloroplastic"/>
    <property type="match status" value="1"/>
</dbReference>
<dbReference type="InterPro" id="IPR002885">
    <property type="entry name" value="PPR_rpt"/>
</dbReference>
<evidence type="ECO:0000256" key="1">
    <source>
        <dbReference type="ARBA" id="ARBA00022737"/>
    </source>
</evidence>
<dbReference type="NCBIfam" id="TIGR00756">
    <property type="entry name" value="PPR"/>
    <property type="match status" value="6"/>
</dbReference>